<proteinExistence type="predicted"/>
<gene>
    <name evidence="1" type="ORF">INT44_000194</name>
</gene>
<evidence type="ECO:0000313" key="1">
    <source>
        <dbReference type="EMBL" id="KAG2174080.1"/>
    </source>
</evidence>
<name>A0A8H7U908_9FUNG</name>
<keyword evidence="2" id="KW-1185">Reference proteome</keyword>
<protein>
    <submittedName>
        <fullName evidence="1">Uncharacterized protein</fullName>
    </submittedName>
</protein>
<dbReference type="Proteomes" id="UP000612746">
    <property type="component" value="Unassembled WGS sequence"/>
</dbReference>
<dbReference type="AlphaFoldDB" id="A0A8H7U908"/>
<sequence>MKDALPNMRDTLGDSANLRLSVRMDLQLARRTIDRANYSVYGNVVCNKVHRRRHKTYYRGTHYGKSMGSER</sequence>
<dbReference type="EMBL" id="JAEPRA010000017">
    <property type="protein sequence ID" value="KAG2174080.1"/>
    <property type="molecule type" value="Genomic_DNA"/>
</dbReference>
<accession>A0A8H7U908</accession>
<reference evidence="1" key="1">
    <citation type="submission" date="2020-12" db="EMBL/GenBank/DDBJ databases">
        <title>Metabolic potential, ecology and presence of endohyphal bacteria is reflected in genomic diversity of Mucoromycotina.</title>
        <authorList>
            <person name="Muszewska A."/>
            <person name="Okrasinska A."/>
            <person name="Steczkiewicz K."/>
            <person name="Drgas O."/>
            <person name="Orlowska M."/>
            <person name="Perlinska-Lenart U."/>
            <person name="Aleksandrzak-Piekarczyk T."/>
            <person name="Szatraj K."/>
            <person name="Zielenkiewicz U."/>
            <person name="Pilsyk S."/>
            <person name="Malc E."/>
            <person name="Mieczkowski P."/>
            <person name="Kruszewska J.S."/>
            <person name="Biernat P."/>
            <person name="Pawlowska J."/>
        </authorList>
    </citation>
    <scope>NUCLEOTIDE SEQUENCE</scope>
    <source>
        <strain evidence="1">WA0000051536</strain>
    </source>
</reference>
<evidence type="ECO:0000313" key="2">
    <source>
        <dbReference type="Proteomes" id="UP000612746"/>
    </source>
</evidence>
<comment type="caution">
    <text evidence="1">The sequence shown here is derived from an EMBL/GenBank/DDBJ whole genome shotgun (WGS) entry which is preliminary data.</text>
</comment>
<organism evidence="1 2">
    <name type="scientific">Umbelopsis vinacea</name>
    <dbReference type="NCBI Taxonomy" id="44442"/>
    <lineage>
        <taxon>Eukaryota</taxon>
        <taxon>Fungi</taxon>
        <taxon>Fungi incertae sedis</taxon>
        <taxon>Mucoromycota</taxon>
        <taxon>Mucoromycotina</taxon>
        <taxon>Umbelopsidomycetes</taxon>
        <taxon>Umbelopsidales</taxon>
        <taxon>Umbelopsidaceae</taxon>
        <taxon>Umbelopsis</taxon>
    </lineage>
</organism>